<organism evidence="2 3">
    <name type="scientific">Massilia eburnea</name>
    <dbReference type="NCBI Taxonomy" id="1776165"/>
    <lineage>
        <taxon>Bacteria</taxon>
        <taxon>Pseudomonadati</taxon>
        <taxon>Pseudomonadota</taxon>
        <taxon>Betaproteobacteria</taxon>
        <taxon>Burkholderiales</taxon>
        <taxon>Oxalobacteraceae</taxon>
        <taxon>Telluria group</taxon>
        <taxon>Massilia</taxon>
    </lineage>
</organism>
<sequence>MKISATGGGGFAGLSQHFDIDTETSPAGPALEAALASSGFFTSAENFSSQIGADLGHWTITADDGRRRHSLSFVETGAPPWQDLLDLIRSTA</sequence>
<evidence type="ECO:0000313" key="2">
    <source>
        <dbReference type="EMBL" id="MTW13534.1"/>
    </source>
</evidence>
<feature type="compositionally biased region" description="Gly residues" evidence="1">
    <location>
        <begin position="1"/>
        <end position="12"/>
    </location>
</feature>
<dbReference type="InterPro" id="IPR049457">
    <property type="entry name" value="Emfourin"/>
</dbReference>
<dbReference type="Proteomes" id="UP000472320">
    <property type="component" value="Unassembled WGS sequence"/>
</dbReference>
<accession>A0A6L6QN85</accession>
<dbReference type="OrthoDB" id="8705566at2"/>
<gene>
    <name evidence="2" type="ORF">GM658_23260</name>
</gene>
<comment type="caution">
    <text evidence="2">The sequence shown here is derived from an EMBL/GenBank/DDBJ whole genome shotgun (WGS) entry which is preliminary data.</text>
</comment>
<proteinExistence type="predicted"/>
<dbReference type="Pfam" id="PF20242">
    <property type="entry name" value="Emfourin"/>
    <property type="match status" value="1"/>
</dbReference>
<name>A0A6L6QN85_9BURK</name>
<feature type="region of interest" description="Disordered" evidence="1">
    <location>
        <begin position="1"/>
        <end position="25"/>
    </location>
</feature>
<evidence type="ECO:0000313" key="3">
    <source>
        <dbReference type="Proteomes" id="UP000472320"/>
    </source>
</evidence>
<evidence type="ECO:0000256" key="1">
    <source>
        <dbReference type="SAM" id="MobiDB-lite"/>
    </source>
</evidence>
<reference evidence="2 3" key="1">
    <citation type="submission" date="2019-11" db="EMBL/GenBank/DDBJ databases">
        <title>Type strains purchased from KCTC, JCM and DSMZ.</title>
        <authorList>
            <person name="Lu H."/>
        </authorList>
    </citation>
    <scope>NUCLEOTIDE SEQUENCE [LARGE SCALE GENOMIC DNA]</scope>
    <source>
        <strain evidence="2 3">JCM 31587</strain>
    </source>
</reference>
<dbReference type="AlphaFoldDB" id="A0A6L6QN85"/>
<dbReference type="RefSeq" id="WP_155456451.1">
    <property type="nucleotide sequence ID" value="NZ_WNKX01000023.1"/>
</dbReference>
<keyword evidence="3" id="KW-1185">Reference proteome</keyword>
<dbReference type="EMBL" id="WNKX01000023">
    <property type="protein sequence ID" value="MTW13534.1"/>
    <property type="molecule type" value="Genomic_DNA"/>
</dbReference>
<protein>
    <submittedName>
        <fullName evidence="2">Uncharacterized protein</fullName>
    </submittedName>
</protein>